<keyword evidence="2" id="KW-1185">Reference proteome</keyword>
<dbReference type="RefSeq" id="WP_049693725.1">
    <property type="nucleotide sequence ID" value="NZ_CP016540.2"/>
</dbReference>
<name>A0A1B1S1K5_9BACL</name>
<dbReference type="EMBL" id="CP016540">
    <property type="protein sequence ID" value="ANU27066.1"/>
    <property type="molecule type" value="Genomic_DNA"/>
</dbReference>
<organism evidence="1 2">
    <name type="scientific">Planococcus versutus</name>
    <dbReference type="NCBI Taxonomy" id="1302659"/>
    <lineage>
        <taxon>Bacteria</taxon>
        <taxon>Bacillati</taxon>
        <taxon>Bacillota</taxon>
        <taxon>Bacilli</taxon>
        <taxon>Bacillales</taxon>
        <taxon>Caryophanaceae</taxon>
        <taxon>Planococcus</taxon>
    </lineage>
</organism>
<reference evidence="1" key="1">
    <citation type="submission" date="2016-10" db="EMBL/GenBank/DDBJ databases">
        <authorList>
            <person name="See-Too W.S."/>
        </authorList>
    </citation>
    <scope>NUCLEOTIDE SEQUENCE</scope>
    <source>
        <strain evidence="1">L10.15</strain>
    </source>
</reference>
<proteinExistence type="predicted"/>
<evidence type="ECO:0000313" key="2">
    <source>
        <dbReference type="Proteomes" id="UP000053354"/>
    </source>
</evidence>
<dbReference type="Proteomes" id="UP000053354">
    <property type="component" value="Chromosome"/>
</dbReference>
<sequence>MRDILAEIITKDITGDQAYELINTVVGKFHDGELDGELNFLLGMDNFEWAAFCHAMDLEVLAEWRRTGWPDVCSFCHSNLNFREYGWTIQDDRLRCLNCL</sequence>
<dbReference type="AlphaFoldDB" id="A0A1B1S1K5"/>
<gene>
    <name evidence="1" type="ORF">I858_008690</name>
</gene>
<evidence type="ECO:0000313" key="1">
    <source>
        <dbReference type="EMBL" id="ANU27066.1"/>
    </source>
</evidence>
<protein>
    <submittedName>
        <fullName evidence="1">Uncharacterized protein</fullName>
    </submittedName>
</protein>
<dbReference type="OrthoDB" id="2456616at2"/>
<accession>A0A1B1S1K5</accession>
<dbReference type="KEGG" id="pll:I858_008690"/>